<evidence type="ECO:0000313" key="8">
    <source>
        <dbReference type="Proteomes" id="UP000324595"/>
    </source>
</evidence>
<dbReference type="PIRSF" id="PIRSF017617">
    <property type="entry name" value="Thr_aldolase"/>
    <property type="match status" value="1"/>
</dbReference>
<name>A0A5D3YL43_9BACT</name>
<dbReference type="InterPro" id="IPR015422">
    <property type="entry name" value="PyrdxlP-dep_Trfase_small"/>
</dbReference>
<sequence>MIDLRSDTVTKPTPQMRQAMVEAKVGDDVFGEDPTVNALEKKIARKFGFEAGLFVPSGTMANQLSINTLTEQGEEVLIEETGHIANYESTAAAHLSSVHLKTLPGQQGKLSAELLTDTVRGSRDWEPQTSVIALENTTNKGGGCCYSEEELSAIRAFSDNHNLAVHLDGARIWNAMTATGTEPKFYSSIADTLSVCFSKGLGAPVGSMVLSSKQQIAEMRRMRKMWGGGMRQVGILAAAADYAVENHYQLLKEDHRRAKELAEVIEQCSGLAIKRDLVETNILIFDVLNMSAPTAVEKLEEQGVRLVPFGPNTLRATFYFHITDEDLQQAKQIFRSLYD</sequence>
<dbReference type="InterPro" id="IPR015424">
    <property type="entry name" value="PyrdxlP-dep_Trfase"/>
</dbReference>
<dbReference type="Gene3D" id="3.40.640.10">
    <property type="entry name" value="Type I PLP-dependent aspartate aminotransferase-like (Major domain)"/>
    <property type="match status" value="1"/>
</dbReference>
<dbReference type="Gene3D" id="3.90.1150.10">
    <property type="entry name" value="Aspartate Aminotransferase, domain 1"/>
    <property type="match status" value="1"/>
</dbReference>
<dbReference type="OrthoDB" id="9774495at2"/>
<comment type="similarity">
    <text evidence="2">Belongs to the threonine aldolase family.</text>
</comment>
<evidence type="ECO:0000256" key="4">
    <source>
        <dbReference type="ARBA" id="ARBA00023239"/>
    </source>
</evidence>
<evidence type="ECO:0000256" key="1">
    <source>
        <dbReference type="ARBA" id="ARBA00001933"/>
    </source>
</evidence>
<dbReference type="EMBL" id="VNHY01000001">
    <property type="protein sequence ID" value="TYP94906.1"/>
    <property type="molecule type" value="Genomic_DNA"/>
</dbReference>
<dbReference type="AlphaFoldDB" id="A0A5D3YL43"/>
<evidence type="ECO:0000259" key="6">
    <source>
        <dbReference type="Pfam" id="PF01212"/>
    </source>
</evidence>
<accession>A0A5D3YL43</accession>
<comment type="caution">
    <text evidence="7">The sequence shown here is derived from an EMBL/GenBank/DDBJ whole genome shotgun (WGS) entry which is preliminary data.</text>
</comment>
<dbReference type="InterPro" id="IPR015421">
    <property type="entry name" value="PyrdxlP-dep_Trfase_major"/>
</dbReference>
<dbReference type="InterPro" id="IPR001597">
    <property type="entry name" value="ArAA_b-elim_lyase/Thr_aldolase"/>
</dbReference>
<protein>
    <submittedName>
        <fullName evidence="7">L-threonine aldolase</fullName>
    </submittedName>
</protein>
<dbReference type="GO" id="GO:0008732">
    <property type="term" value="F:L-allo-threonine aldolase activity"/>
    <property type="evidence" value="ECO:0007669"/>
    <property type="project" value="TreeGrafter"/>
</dbReference>
<evidence type="ECO:0000313" key="7">
    <source>
        <dbReference type="EMBL" id="TYP94906.1"/>
    </source>
</evidence>
<proteinExistence type="inferred from homology"/>
<dbReference type="GO" id="GO:0006545">
    <property type="term" value="P:glycine biosynthetic process"/>
    <property type="evidence" value="ECO:0007669"/>
    <property type="project" value="TreeGrafter"/>
</dbReference>
<dbReference type="GO" id="GO:0005829">
    <property type="term" value="C:cytosol"/>
    <property type="evidence" value="ECO:0007669"/>
    <property type="project" value="TreeGrafter"/>
</dbReference>
<evidence type="ECO:0000256" key="5">
    <source>
        <dbReference type="PIRSR" id="PIRSR017617-1"/>
    </source>
</evidence>
<dbReference type="Pfam" id="PF01212">
    <property type="entry name" value="Beta_elim_lyase"/>
    <property type="match status" value="1"/>
</dbReference>
<dbReference type="Proteomes" id="UP000324595">
    <property type="component" value="Unassembled WGS sequence"/>
</dbReference>
<dbReference type="InterPro" id="IPR023603">
    <property type="entry name" value="Low_specificity_L-TA-like"/>
</dbReference>
<dbReference type="RefSeq" id="WP_148897596.1">
    <property type="nucleotide sequence ID" value="NZ_VNHY01000001.1"/>
</dbReference>
<feature type="domain" description="Aromatic amino acid beta-eliminating lyase/threonine aldolase" evidence="6">
    <location>
        <begin position="3"/>
        <end position="285"/>
    </location>
</feature>
<dbReference type="PANTHER" id="PTHR48097:SF9">
    <property type="entry name" value="L-THREONINE ALDOLASE"/>
    <property type="match status" value="1"/>
</dbReference>
<dbReference type="GO" id="GO:0006567">
    <property type="term" value="P:L-threonine catabolic process"/>
    <property type="evidence" value="ECO:0007669"/>
    <property type="project" value="TreeGrafter"/>
</dbReference>
<keyword evidence="3" id="KW-0663">Pyridoxal phosphate</keyword>
<gene>
    <name evidence="7" type="ORF">LX73_0199</name>
</gene>
<dbReference type="CDD" id="cd06502">
    <property type="entry name" value="TA_like"/>
    <property type="match status" value="1"/>
</dbReference>
<reference evidence="7 8" key="1">
    <citation type="submission" date="2019-07" db="EMBL/GenBank/DDBJ databases">
        <title>Genomic Encyclopedia of Archaeal and Bacterial Type Strains, Phase II (KMG-II): from individual species to whole genera.</title>
        <authorList>
            <person name="Goeker M."/>
        </authorList>
    </citation>
    <scope>NUCLEOTIDE SEQUENCE [LARGE SCALE GENOMIC DNA]</scope>
    <source>
        <strain evidence="7 8">DSM 21935</strain>
    </source>
</reference>
<dbReference type="FunFam" id="3.40.640.10:FF:000030">
    <property type="entry name" value="Low-specificity L-threonine aldolase"/>
    <property type="match status" value="1"/>
</dbReference>
<comment type="cofactor">
    <cofactor evidence="1">
        <name>pyridoxal 5'-phosphate</name>
        <dbReference type="ChEBI" id="CHEBI:597326"/>
    </cofactor>
</comment>
<organism evidence="7 8">
    <name type="scientific">Fodinibius salinus</name>
    <dbReference type="NCBI Taxonomy" id="860790"/>
    <lineage>
        <taxon>Bacteria</taxon>
        <taxon>Pseudomonadati</taxon>
        <taxon>Balneolota</taxon>
        <taxon>Balneolia</taxon>
        <taxon>Balneolales</taxon>
        <taxon>Balneolaceae</taxon>
        <taxon>Fodinibius</taxon>
    </lineage>
</organism>
<dbReference type="SUPFAM" id="SSF53383">
    <property type="entry name" value="PLP-dependent transferases"/>
    <property type="match status" value="1"/>
</dbReference>
<keyword evidence="8" id="KW-1185">Reference proteome</keyword>
<dbReference type="PANTHER" id="PTHR48097">
    <property type="entry name" value="L-THREONINE ALDOLASE-RELATED"/>
    <property type="match status" value="1"/>
</dbReference>
<dbReference type="NCBIfam" id="NF041359">
    <property type="entry name" value="GntG_guanitoxin"/>
    <property type="match status" value="1"/>
</dbReference>
<feature type="modified residue" description="N6-(pyridoxal phosphate)lysine" evidence="5">
    <location>
        <position position="199"/>
    </location>
</feature>
<evidence type="ECO:0000256" key="2">
    <source>
        <dbReference type="ARBA" id="ARBA00006966"/>
    </source>
</evidence>
<keyword evidence="4" id="KW-0456">Lyase</keyword>
<evidence type="ECO:0000256" key="3">
    <source>
        <dbReference type="ARBA" id="ARBA00022898"/>
    </source>
</evidence>